<dbReference type="EMBL" id="JQ844197">
    <property type="protein sequence ID" value="AGS52474.1"/>
    <property type="molecule type" value="Genomic_DNA"/>
</dbReference>
<proteinExistence type="predicted"/>
<dbReference type="AlphaFoldDB" id="A0A806KHL4"/>
<accession>A0A806KHL4</accession>
<evidence type="ECO:0000313" key="1">
    <source>
        <dbReference type="EMBL" id="AGS52474.1"/>
    </source>
</evidence>
<organism evidence="1">
    <name type="scientific">uncultured bacterium contig00193</name>
    <dbReference type="NCBI Taxonomy" id="1181606"/>
    <lineage>
        <taxon>Bacteria</taxon>
        <taxon>environmental samples</taxon>
    </lineage>
</organism>
<protein>
    <submittedName>
        <fullName evidence="1">Uncharacterized protein</fullName>
    </submittedName>
</protein>
<sequence>MTVAELKKMSPEERDNLFYVTPEPSFSGAINTEEDDINDVIKSYIANKIPLDDMKLLKKELSEVDA</sequence>
<reference evidence="1" key="1">
    <citation type="submission" date="2012-03" db="EMBL/GenBank/DDBJ databases">
        <title>Functional metagenomics reveals considerable lignocellulase gene clusters in the gut microbiome of a wood-feeding higher termite.</title>
        <authorList>
            <person name="Liu N."/>
        </authorList>
    </citation>
    <scope>NUCLEOTIDE SEQUENCE</scope>
</reference>
<name>A0A806KHL4_9BACT</name>